<gene>
    <name evidence="2" type="primary">LOC113742904</name>
</gene>
<dbReference type="PANTHER" id="PTHR33108:SF32">
    <property type="entry name" value="DUF1677 FAMILY PROTEIN (DUF1677)"/>
    <property type="match status" value="1"/>
</dbReference>
<dbReference type="InterPro" id="IPR012876">
    <property type="entry name" value="DUF1677_pln"/>
</dbReference>
<accession>A0A6P6XL06</accession>
<organism evidence="1 2">
    <name type="scientific">Coffea arabica</name>
    <name type="common">Arabian coffee</name>
    <dbReference type="NCBI Taxonomy" id="13443"/>
    <lineage>
        <taxon>Eukaryota</taxon>
        <taxon>Viridiplantae</taxon>
        <taxon>Streptophyta</taxon>
        <taxon>Embryophyta</taxon>
        <taxon>Tracheophyta</taxon>
        <taxon>Spermatophyta</taxon>
        <taxon>Magnoliopsida</taxon>
        <taxon>eudicotyledons</taxon>
        <taxon>Gunneridae</taxon>
        <taxon>Pentapetalae</taxon>
        <taxon>asterids</taxon>
        <taxon>lamiids</taxon>
        <taxon>Gentianales</taxon>
        <taxon>Rubiaceae</taxon>
        <taxon>Ixoroideae</taxon>
        <taxon>Gardenieae complex</taxon>
        <taxon>Bertiereae - Coffeeae clade</taxon>
        <taxon>Coffeeae</taxon>
        <taxon>Coffea</taxon>
    </lineage>
</organism>
<dbReference type="Pfam" id="PF07911">
    <property type="entry name" value="DUF1677"/>
    <property type="match status" value="1"/>
</dbReference>
<dbReference type="Proteomes" id="UP001652660">
    <property type="component" value="Chromosome 4c"/>
</dbReference>
<dbReference type="PANTHER" id="PTHR33108">
    <property type="entry name" value="OS01G0745000 PROTEIN"/>
    <property type="match status" value="1"/>
</dbReference>
<reference evidence="1" key="1">
    <citation type="journal article" date="2025" name="Foods">
        <title>Unveiling the Microbial Signatures of Arabica Coffee Cherries: Insights into Ripeness Specific Diversity, Functional Traits, and Implications for Quality and Safety.</title>
        <authorList>
            <consortium name="RefSeq"/>
            <person name="Tenea G.N."/>
            <person name="Cifuentes V."/>
            <person name="Reyes P."/>
            <person name="Cevallos-Vallejos M."/>
        </authorList>
    </citation>
    <scope>NUCLEOTIDE SEQUENCE [LARGE SCALE GENOMIC DNA]</scope>
</reference>
<reference evidence="2" key="2">
    <citation type="submission" date="2025-08" db="UniProtKB">
        <authorList>
            <consortium name="RefSeq"/>
        </authorList>
    </citation>
    <scope>IDENTIFICATION</scope>
    <source>
        <tissue evidence="2">Leaves</tissue>
    </source>
</reference>
<dbReference type="GeneID" id="113742904"/>
<proteinExistence type="predicted"/>
<name>A0A6P6XL06_COFAR</name>
<dbReference type="OrthoDB" id="1911663at2759"/>
<dbReference type="RefSeq" id="XP_027126722.1">
    <property type="nucleotide sequence ID" value="XM_027270921.2"/>
</dbReference>
<keyword evidence="1" id="KW-1185">Reference proteome</keyword>
<evidence type="ECO:0000313" key="1">
    <source>
        <dbReference type="Proteomes" id="UP001652660"/>
    </source>
</evidence>
<sequence>MSVTTVITDSIVMTTTATAAATDTQTVTAKLAAATIDVDFAKCDCCGLTEECTLAYIERIRERYQGKWICGLCAEAVKDEVFRSKRLISTEEAMSRHFNFCNKFRSSGPPSDATGHLISAVRHILKKSLDSPKSMLRSVPCSPTESARVGGGLTRSESCIPSLNFVDSAGLHGVEGESERQSLDIGAETDSALVVEVDSVVSFEFRQGHR</sequence>
<evidence type="ECO:0000313" key="2">
    <source>
        <dbReference type="RefSeq" id="XP_027126722.1"/>
    </source>
</evidence>
<dbReference type="AlphaFoldDB" id="A0A6P6XL06"/>
<protein>
    <submittedName>
        <fullName evidence="2">Uncharacterized protein</fullName>
    </submittedName>
</protein>